<name>A0A1W1VNE9_9FIRM</name>
<feature type="transmembrane region" description="Helical" evidence="6">
    <location>
        <begin position="263"/>
        <end position="283"/>
    </location>
</feature>
<feature type="transmembrane region" description="Helical" evidence="6">
    <location>
        <begin position="6"/>
        <end position="25"/>
    </location>
</feature>
<feature type="domain" description="Type II secretion system protein GspF" evidence="7">
    <location>
        <begin position="155"/>
        <end position="279"/>
    </location>
</feature>
<dbReference type="PANTHER" id="PTHR35007:SF1">
    <property type="entry name" value="PILUS ASSEMBLY PROTEIN"/>
    <property type="match status" value="1"/>
</dbReference>
<dbReference type="InterPro" id="IPR018076">
    <property type="entry name" value="T2SS_GspF_dom"/>
</dbReference>
<feature type="transmembrane region" description="Helical" evidence="6">
    <location>
        <begin position="96"/>
        <end position="113"/>
    </location>
</feature>
<dbReference type="GO" id="GO:0005886">
    <property type="term" value="C:plasma membrane"/>
    <property type="evidence" value="ECO:0007669"/>
    <property type="project" value="UniProtKB-SubCell"/>
</dbReference>
<dbReference type="OrthoDB" id="9803381at2"/>
<dbReference type="RefSeq" id="WP_084664655.1">
    <property type="nucleotide sequence ID" value="NZ_LT838272.1"/>
</dbReference>
<organism evidence="8 9">
    <name type="scientific">Thermanaeromonas toyohensis ToBE</name>
    <dbReference type="NCBI Taxonomy" id="698762"/>
    <lineage>
        <taxon>Bacteria</taxon>
        <taxon>Bacillati</taxon>
        <taxon>Bacillota</taxon>
        <taxon>Clostridia</taxon>
        <taxon>Neomoorellales</taxon>
        <taxon>Neomoorellaceae</taxon>
        <taxon>Thermanaeromonas</taxon>
    </lineage>
</organism>
<evidence type="ECO:0000256" key="5">
    <source>
        <dbReference type="ARBA" id="ARBA00023136"/>
    </source>
</evidence>
<feature type="transmembrane region" description="Helical" evidence="6">
    <location>
        <begin position="295"/>
        <end position="314"/>
    </location>
</feature>
<evidence type="ECO:0000256" key="6">
    <source>
        <dbReference type="SAM" id="Phobius"/>
    </source>
</evidence>
<reference evidence="8 9" key="1">
    <citation type="submission" date="2017-04" db="EMBL/GenBank/DDBJ databases">
        <authorList>
            <person name="Afonso C.L."/>
            <person name="Miller P.J."/>
            <person name="Scott M.A."/>
            <person name="Spackman E."/>
            <person name="Goraichik I."/>
            <person name="Dimitrov K.M."/>
            <person name="Suarez D.L."/>
            <person name="Swayne D.E."/>
        </authorList>
    </citation>
    <scope>NUCLEOTIDE SEQUENCE [LARGE SCALE GENOMIC DNA]</scope>
    <source>
        <strain evidence="8 9">ToBE</strain>
    </source>
</reference>
<comment type="subcellular location">
    <subcellularLocation>
        <location evidence="1">Cell membrane</location>
        <topology evidence="1">Multi-pass membrane protein</topology>
    </subcellularLocation>
</comment>
<feature type="transmembrane region" description="Helical" evidence="6">
    <location>
        <begin position="119"/>
        <end position="136"/>
    </location>
</feature>
<dbReference type="InterPro" id="IPR042094">
    <property type="entry name" value="T2SS_GspF_sf"/>
</dbReference>
<proteinExistence type="predicted"/>
<protein>
    <submittedName>
        <fullName evidence="8">Tight adherence protein B</fullName>
    </submittedName>
</protein>
<gene>
    <name evidence="8" type="ORF">SAMN00808754_1129</name>
</gene>
<evidence type="ECO:0000256" key="4">
    <source>
        <dbReference type="ARBA" id="ARBA00022989"/>
    </source>
</evidence>
<keyword evidence="5 6" id="KW-0472">Membrane</keyword>
<keyword evidence="2" id="KW-1003">Cell membrane</keyword>
<evidence type="ECO:0000256" key="1">
    <source>
        <dbReference type="ARBA" id="ARBA00004651"/>
    </source>
</evidence>
<evidence type="ECO:0000256" key="2">
    <source>
        <dbReference type="ARBA" id="ARBA00022475"/>
    </source>
</evidence>
<dbReference type="STRING" id="698762.SAMN00808754_1129"/>
<keyword evidence="9" id="KW-1185">Reference proteome</keyword>
<evidence type="ECO:0000259" key="7">
    <source>
        <dbReference type="Pfam" id="PF00482"/>
    </source>
</evidence>
<dbReference type="EMBL" id="LT838272">
    <property type="protein sequence ID" value="SMB94877.1"/>
    <property type="molecule type" value="Genomic_DNA"/>
</dbReference>
<sequence length="322" mass="35804">MESPTLIAVLVFLEILVVGGLGISLREGKVQRVTRLKKLLGEREFMQVNLSPEKQFSRLRQLLKLLGSLLMGTKKWAKKAEEELARADLPLRPEEFAGIMVLSSLGLGLIAYLGSSEPLATLLIAGVGMYLPWGALRFRQSRRLNKFNYQLPEALLTMANALRSGFSFLQAMDMIRREMPEPISREFGLTLLEINWGTDTEKALISLGQRVKSEDLDLVITALLIQRQVGGNLAEVLENIAHTIRERVKIKSEIKTLTAQGRISGFIISLLPLALAAMIQMLNPGYLNPLFSTRAGLIMLMGAATAQIIGVLLIRRIVRIEF</sequence>
<evidence type="ECO:0000313" key="8">
    <source>
        <dbReference type="EMBL" id="SMB94877.1"/>
    </source>
</evidence>
<keyword evidence="3 6" id="KW-0812">Transmembrane</keyword>
<dbReference type="Pfam" id="PF00482">
    <property type="entry name" value="T2SSF"/>
    <property type="match status" value="1"/>
</dbReference>
<keyword evidence="4 6" id="KW-1133">Transmembrane helix</keyword>
<dbReference type="PANTHER" id="PTHR35007">
    <property type="entry name" value="INTEGRAL MEMBRANE PROTEIN-RELATED"/>
    <property type="match status" value="1"/>
</dbReference>
<accession>A0A1W1VNE9</accession>
<evidence type="ECO:0000256" key="3">
    <source>
        <dbReference type="ARBA" id="ARBA00022692"/>
    </source>
</evidence>
<evidence type="ECO:0000313" key="9">
    <source>
        <dbReference type="Proteomes" id="UP000192569"/>
    </source>
</evidence>
<dbReference type="Proteomes" id="UP000192569">
    <property type="component" value="Chromosome I"/>
</dbReference>
<dbReference type="Gene3D" id="1.20.81.30">
    <property type="entry name" value="Type II secretion system (T2SS), domain F"/>
    <property type="match status" value="1"/>
</dbReference>
<dbReference type="AlphaFoldDB" id="A0A1W1VNE9"/>